<dbReference type="InterPro" id="IPR017850">
    <property type="entry name" value="Alkaline_phosphatase_core_sf"/>
</dbReference>
<dbReference type="Pfam" id="PF00884">
    <property type="entry name" value="Sulfatase"/>
    <property type="match status" value="1"/>
</dbReference>
<reference evidence="7 8" key="1">
    <citation type="journal article" date="2024" name="Appl. Environ. Microbiol.">
        <title>Pontiella agarivorans sp. nov., a novel marine anaerobic bacterium capable of degrading macroalgal polysaccharides and fixing nitrogen.</title>
        <authorList>
            <person name="Liu N."/>
            <person name="Kivenson V."/>
            <person name="Peng X."/>
            <person name="Cui Z."/>
            <person name="Lankiewicz T.S."/>
            <person name="Gosselin K.M."/>
            <person name="English C.J."/>
            <person name="Blair E.M."/>
            <person name="O'Malley M.A."/>
            <person name="Valentine D.L."/>
        </authorList>
    </citation>
    <scope>NUCLEOTIDE SEQUENCE [LARGE SCALE GENOMIC DNA]</scope>
    <source>
        <strain evidence="7 8">NLcol2</strain>
    </source>
</reference>
<dbReference type="InterPro" id="IPR050738">
    <property type="entry name" value="Sulfatase"/>
</dbReference>
<dbReference type="PANTHER" id="PTHR42693">
    <property type="entry name" value="ARYLSULFATASE FAMILY MEMBER"/>
    <property type="match status" value="1"/>
</dbReference>
<keyword evidence="4" id="KW-0106">Calcium</keyword>
<evidence type="ECO:0000313" key="7">
    <source>
        <dbReference type="EMBL" id="MDZ8117068.1"/>
    </source>
</evidence>
<sequence length="473" mass="53663">MLKNRISRFILSMFTVCTAMAGAAEKPNILIILGDDLGYADVGFNGSVDIPTPNLDALAKEGLICTSAYSAHPVCGPSRAALLTGRSPYTLGGQFNIPYFNHQWGVSTNEVFLSDILQDAGYFTGIFGKWHLGEGHEFQPNQRGFDEFYGHLGGGHKYFPEKYWKEYERRLKAGDTKIPPNTTPQLRNGKPAHETEYLTDAFSREAVDFIHKAKEREQPFFLYLAYNAPHSPLEAKAEDLEKMAHIPQKRRRIYAAMVHCLDYNVKRVITALKETGAYDNTLIIFLSDNGGLTGHASNAPLKGEKRDVNEGGYRVPMFWHWPGVVPAGRTFEYPVLTMDFYPTLARLAGASIPAGKTLDGKDIWNDLLNDHNPHSDELIAVISHRPDYTDIAGRRNEWKAVRSGESWALYNLEQDIGEQHDLSKQYPERLKDMVKSLNQWAATHQMPKWIYSDEERERWKENTTPWFDGTFDL</sequence>
<comment type="caution">
    <text evidence="7">The sequence shown here is derived from an EMBL/GenBank/DDBJ whole genome shotgun (WGS) entry which is preliminary data.</text>
</comment>
<evidence type="ECO:0000259" key="6">
    <source>
        <dbReference type="Pfam" id="PF00884"/>
    </source>
</evidence>
<evidence type="ECO:0000256" key="2">
    <source>
        <dbReference type="ARBA" id="ARBA00022723"/>
    </source>
</evidence>
<comment type="similarity">
    <text evidence="1">Belongs to the sulfatase family.</text>
</comment>
<keyword evidence="2" id="KW-0479">Metal-binding</keyword>
<keyword evidence="8" id="KW-1185">Reference proteome</keyword>
<proteinExistence type="inferred from homology"/>
<evidence type="ECO:0000256" key="3">
    <source>
        <dbReference type="ARBA" id="ARBA00022801"/>
    </source>
</evidence>
<keyword evidence="5" id="KW-0732">Signal</keyword>
<evidence type="ECO:0000256" key="5">
    <source>
        <dbReference type="SAM" id="SignalP"/>
    </source>
</evidence>
<dbReference type="InterPro" id="IPR000917">
    <property type="entry name" value="Sulfatase_N"/>
</dbReference>
<dbReference type="InterPro" id="IPR024607">
    <property type="entry name" value="Sulfatase_CS"/>
</dbReference>
<evidence type="ECO:0000256" key="1">
    <source>
        <dbReference type="ARBA" id="ARBA00008779"/>
    </source>
</evidence>
<feature type="signal peptide" evidence="5">
    <location>
        <begin position="1"/>
        <end position="21"/>
    </location>
</feature>
<dbReference type="PANTHER" id="PTHR42693:SF53">
    <property type="entry name" value="ENDO-4-O-SULFATASE"/>
    <property type="match status" value="1"/>
</dbReference>
<keyword evidence="3" id="KW-0378">Hydrolase</keyword>
<dbReference type="EMBL" id="JARVCO010000002">
    <property type="protein sequence ID" value="MDZ8117068.1"/>
    <property type="molecule type" value="Genomic_DNA"/>
</dbReference>
<dbReference type="Proteomes" id="UP001290861">
    <property type="component" value="Unassembled WGS sequence"/>
</dbReference>
<gene>
    <name evidence="7" type="ORF">P9H32_00385</name>
</gene>
<dbReference type="SUPFAM" id="SSF53649">
    <property type="entry name" value="Alkaline phosphatase-like"/>
    <property type="match status" value="1"/>
</dbReference>
<dbReference type="Gene3D" id="3.30.1120.10">
    <property type="match status" value="1"/>
</dbReference>
<accession>A0ABU5MS95</accession>
<organism evidence="7 8">
    <name type="scientific">Pontiella agarivorans</name>
    <dbReference type="NCBI Taxonomy" id="3038953"/>
    <lineage>
        <taxon>Bacteria</taxon>
        <taxon>Pseudomonadati</taxon>
        <taxon>Kiritimatiellota</taxon>
        <taxon>Kiritimatiellia</taxon>
        <taxon>Kiritimatiellales</taxon>
        <taxon>Pontiellaceae</taxon>
        <taxon>Pontiella</taxon>
    </lineage>
</organism>
<protein>
    <submittedName>
        <fullName evidence="7">Sulfatase-like hydrolase/transferase</fullName>
    </submittedName>
</protein>
<evidence type="ECO:0000313" key="8">
    <source>
        <dbReference type="Proteomes" id="UP001290861"/>
    </source>
</evidence>
<dbReference type="PROSITE" id="PS00523">
    <property type="entry name" value="SULFATASE_1"/>
    <property type="match status" value="1"/>
</dbReference>
<feature type="domain" description="Sulfatase N-terminal" evidence="6">
    <location>
        <begin position="27"/>
        <end position="350"/>
    </location>
</feature>
<name>A0ABU5MS95_9BACT</name>
<feature type="chain" id="PRO_5047180543" evidence="5">
    <location>
        <begin position="22"/>
        <end position="473"/>
    </location>
</feature>
<dbReference type="Gene3D" id="3.40.720.10">
    <property type="entry name" value="Alkaline Phosphatase, subunit A"/>
    <property type="match status" value="1"/>
</dbReference>
<evidence type="ECO:0000256" key="4">
    <source>
        <dbReference type="ARBA" id="ARBA00022837"/>
    </source>
</evidence>
<dbReference type="RefSeq" id="WP_322606874.1">
    <property type="nucleotide sequence ID" value="NZ_JARVCO010000002.1"/>
</dbReference>